<evidence type="ECO:0000259" key="1">
    <source>
        <dbReference type="Pfam" id="PF05685"/>
    </source>
</evidence>
<dbReference type="CDD" id="cd06260">
    <property type="entry name" value="DUF820-like"/>
    <property type="match status" value="1"/>
</dbReference>
<dbReference type="Gene3D" id="3.90.1570.10">
    <property type="entry name" value="tt1808, chain A"/>
    <property type="match status" value="1"/>
</dbReference>
<dbReference type="PANTHER" id="PTHR35400:SF3">
    <property type="entry name" value="SLL1072 PROTEIN"/>
    <property type="match status" value="1"/>
</dbReference>
<comment type="caution">
    <text evidence="2">The sequence shown here is derived from an EMBL/GenBank/DDBJ whole genome shotgun (WGS) entry which is preliminary data.</text>
</comment>
<dbReference type="InterPro" id="IPR011335">
    <property type="entry name" value="Restrct_endonuc-II-like"/>
</dbReference>
<dbReference type="InterPro" id="IPR008538">
    <property type="entry name" value="Uma2"/>
</dbReference>
<protein>
    <recommendedName>
        <fullName evidence="1">Putative restriction endonuclease domain-containing protein</fullName>
    </recommendedName>
</protein>
<gene>
    <name evidence="2" type="ORF">ADK75_32820</name>
</gene>
<dbReference type="PANTHER" id="PTHR35400">
    <property type="entry name" value="SLR1083 PROTEIN"/>
    <property type="match status" value="1"/>
</dbReference>
<dbReference type="EMBL" id="LGUV01000370">
    <property type="protein sequence ID" value="KOG45208.1"/>
    <property type="molecule type" value="Genomic_DNA"/>
</dbReference>
<evidence type="ECO:0000313" key="3">
    <source>
        <dbReference type="Proteomes" id="UP000037084"/>
    </source>
</evidence>
<reference evidence="3" key="1">
    <citation type="submission" date="2015-07" db="EMBL/GenBank/DDBJ databases">
        <authorList>
            <consortium name="Consortium for Microbial Forensics and Genomics (microFORGE)"/>
            <person name="Knight B.M."/>
            <person name="Roberts D.P."/>
            <person name="Lin D."/>
            <person name="Hari K."/>
            <person name="Fletcher J."/>
            <person name="Melcher U."/>
            <person name="Blagden T."/>
            <person name="Winegar R.A."/>
        </authorList>
    </citation>
    <scope>NUCLEOTIDE SEQUENCE [LARGE SCALE GENOMIC DNA]</scope>
    <source>
        <strain evidence="3">NRRL B-1447</strain>
    </source>
</reference>
<dbReference type="SUPFAM" id="SSF52980">
    <property type="entry name" value="Restriction endonuclease-like"/>
    <property type="match status" value="1"/>
</dbReference>
<dbReference type="Proteomes" id="UP000037084">
    <property type="component" value="Unassembled WGS sequence"/>
</dbReference>
<sequence length="214" mass="23521">MTALAHETLEAVMPRPTTPPSELDEVLWQAWKAMELPEGYRAEIVEGFIEVSPTGRYAHGRVANRLRRALDACLADSAFAAYQDINVIHRRKMWTPDVFIALKDAEEHVTEDGLGIDASGVELIAEVVSPGRDSLDRDRDRKRRAYARAGIPVYLIIDDYDGQGSVRVLSDPAPDHARYESEVRLPYGSAATIPEGPAKGLVIGEDITGGMRPG</sequence>
<organism evidence="2 3">
    <name type="scientific">Streptomyces virginiae</name>
    <name type="common">Streptomyces cinnamonensis</name>
    <dbReference type="NCBI Taxonomy" id="1961"/>
    <lineage>
        <taxon>Bacteria</taxon>
        <taxon>Bacillati</taxon>
        <taxon>Actinomycetota</taxon>
        <taxon>Actinomycetes</taxon>
        <taxon>Kitasatosporales</taxon>
        <taxon>Streptomycetaceae</taxon>
        <taxon>Streptomyces</taxon>
    </lineage>
</organism>
<feature type="domain" description="Putative restriction endonuclease" evidence="1">
    <location>
        <begin position="32"/>
        <end position="187"/>
    </location>
</feature>
<name>A0A0L8M498_STRVG</name>
<dbReference type="RefSeq" id="WP_053176853.1">
    <property type="nucleotide sequence ID" value="NZ_LGUV01000370.1"/>
</dbReference>
<dbReference type="InterPro" id="IPR012296">
    <property type="entry name" value="Nuclease_put_TT1808"/>
</dbReference>
<dbReference type="PATRIC" id="fig|1961.12.peg.7248"/>
<dbReference type="OrthoDB" id="3870404at2"/>
<evidence type="ECO:0000313" key="2">
    <source>
        <dbReference type="EMBL" id="KOG45208.1"/>
    </source>
</evidence>
<proteinExistence type="predicted"/>
<accession>A0A0L8M498</accession>
<dbReference type="AlphaFoldDB" id="A0A0L8M498"/>
<dbReference type="Pfam" id="PF05685">
    <property type="entry name" value="Uma2"/>
    <property type="match status" value="1"/>
</dbReference>